<gene>
    <name evidence="2" type="ORF">DVR12_17130</name>
</gene>
<protein>
    <recommendedName>
        <fullName evidence="4">YD repeat-containing protein</fullName>
    </recommendedName>
</protein>
<dbReference type="EMBL" id="QPMM01000009">
    <property type="protein sequence ID" value="RFS21063.1"/>
    <property type="molecule type" value="Genomic_DNA"/>
</dbReference>
<evidence type="ECO:0000256" key="1">
    <source>
        <dbReference type="SAM" id="SignalP"/>
    </source>
</evidence>
<dbReference type="AlphaFoldDB" id="A0A3E1Y7R4"/>
<name>A0A3E1Y7R4_9BACT</name>
<keyword evidence="3" id="KW-1185">Reference proteome</keyword>
<feature type="signal peptide" evidence="1">
    <location>
        <begin position="1"/>
        <end position="21"/>
    </location>
</feature>
<feature type="chain" id="PRO_5017660635" description="YD repeat-containing protein" evidence="1">
    <location>
        <begin position="22"/>
        <end position="1170"/>
    </location>
</feature>
<sequence length="1170" mass="131378">MFKQVIVCAALYVSISLSVSAQVVFHKQQSGAVGSPPVMADLNLGSTVDQVNYQTGTVNINIPIYEIKTRGLSIPISISYQCQSFRVGEENGMLGLGWSLNTGGGITRQVNGLPDESITGIAKNPFPNSTFSFSNLAWLSYLYKVLNAETDGSWDIFNYNLPSGNGQFVYGGMTFPYDPATKIFADIQGSSYQLYVYGKDGYEYSFKEGVRKNMRKRKWYNENSSGAPDWNISTDPYEAGIVHTTDWVINGIKSRKFPNDDITYNYYTVTDNTTRYYTSETLPYSHKVQVDPSGNIIYDNGYQVDQPILSKTKTIQVSHEQLSTINFPEGRLYFVYDGALLREIQIQKKLFTITGSPFYETVKKYVFELTKPSGSAYYQLSAVKVLGGDGKDLYSWLFNYNENHFLPDPQSDSKAQDWWGYYNGAIGNRTLLSSIFNPFLLANSNSLPSSDIPILRREAYEVYGETWIQAGYNGIPKYIPMANRDYNFDYATSQLLNKVTLPTGALVLYDYEPNQYSQIRQGSSSSKVNGAGIRIKSVKTYGSNGNFISRKDYRYGYGDPEGALYQYVESGVGFITVPGNIMGVDRNYIGVGGQIQYTIQDINLLSHPVNNIVRYNGSCVTYQAVTELTRGSNDEYGGKNVYCFFPATSTLEWNVTSNNPNGRLLVPSFYINSGIKDNLLLSTPKTIYTYTSNLLNAEAYSIIKKVENHFITFDNPKTDKGPVSFFVAIQAMLAGMENIVSQYCYFPPGANTDLVCHNYYFMPNMDDNGVSRYLAEKDANNPMNKYFTGKYGVSITGSNELGLGSYCKLLDTTTVTEYDRYRTDGPVIKNIMKYENKSHLLPTWIGTINSNKDTLIQHLRYPYDYPLVGGRIIGNGVKTDPIEKIQTIHRPGYDEQLLGGELRTYKLHAGTGIWNIDKIFTLNLQETSPLLSGYLYYNGDTTKDSRYEMRQYNEVFDDYGNLTQFIVDGKRTAMLWGYNDQQVIASVSNAYSSEIAYTDFETSSRVDEGSWVRSMTSGTTGTVPGGKIVTLSSLANGIQKGNINSYKEYIVSYYSTSTTPYKIAGTFNVDKTPTGGGWTYYRHMIRGVNSINIQSPTGDTNSQIGELRLYPAGSLMITASYLPLFGIRSTGDATGRIKHYEFDSGGRLEKERDEYTNILNFYQYMFRVTP</sequence>
<comment type="caution">
    <text evidence="2">The sequence shown here is derived from an EMBL/GenBank/DDBJ whole genome shotgun (WGS) entry which is preliminary data.</text>
</comment>
<evidence type="ECO:0000313" key="2">
    <source>
        <dbReference type="EMBL" id="RFS21063.1"/>
    </source>
</evidence>
<dbReference type="Proteomes" id="UP000260644">
    <property type="component" value="Unassembled WGS sequence"/>
</dbReference>
<reference evidence="2 3" key="1">
    <citation type="submission" date="2018-07" db="EMBL/GenBank/DDBJ databases">
        <title>Chitinophaga K2CV101002-2 sp. nov., isolated from a monsoon evergreen broad-leaved forest soil.</title>
        <authorList>
            <person name="Lv Y."/>
        </authorList>
    </citation>
    <scope>NUCLEOTIDE SEQUENCE [LARGE SCALE GENOMIC DNA]</scope>
    <source>
        <strain evidence="2 3">GDMCC 1.1288</strain>
    </source>
</reference>
<evidence type="ECO:0000313" key="3">
    <source>
        <dbReference type="Proteomes" id="UP000260644"/>
    </source>
</evidence>
<evidence type="ECO:0008006" key="4">
    <source>
        <dbReference type="Google" id="ProtNLM"/>
    </source>
</evidence>
<keyword evidence="1" id="KW-0732">Signal</keyword>
<proteinExistence type="predicted"/>
<organism evidence="2 3">
    <name type="scientific">Chitinophaga silvatica</name>
    <dbReference type="NCBI Taxonomy" id="2282649"/>
    <lineage>
        <taxon>Bacteria</taxon>
        <taxon>Pseudomonadati</taxon>
        <taxon>Bacteroidota</taxon>
        <taxon>Chitinophagia</taxon>
        <taxon>Chitinophagales</taxon>
        <taxon>Chitinophagaceae</taxon>
        <taxon>Chitinophaga</taxon>
    </lineage>
</organism>
<accession>A0A3E1Y7R4</accession>